<evidence type="ECO:0000313" key="2">
    <source>
        <dbReference type="EMBL" id="KAF5334867.1"/>
    </source>
</evidence>
<evidence type="ECO:0008006" key="4">
    <source>
        <dbReference type="Google" id="ProtNLM"/>
    </source>
</evidence>
<reference evidence="2 3" key="1">
    <citation type="journal article" date="2020" name="ISME J.">
        <title>Uncovering the hidden diversity of litter-decomposition mechanisms in mushroom-forming fungi.</title>
        <authorList>
            <person name="Floudas D."/>
            <person name="Bentzer J."/>
            <person name="Ahren D."/>
            <person name="Johansson T."/>
            <person name="Persson P."/>
            <person name="Tunlid A."/>
        </authorList>
    </citation>
    <scope>NUCLEOTIDE SEQUENCE [LARGE SCALE GENOMIC DNA]</scope>
    <source>
        <strain evidence="2 3">CBS 291.85</strain>
    </source>
</reference>
<dbReference type="Gene3D" id="2.60.40.790">
    <property type="match status" value="1"/>
</dbReference>
<gene>
    <name evidence="2" type="ORF">D9758_014273</name>
</gene>
<keyword evidence="3" id="KW-1185">Reference proteome</keyword>
<dbReference type="InterPro" id="IPR008978">
    <property type="entry name" value="HSP20-like_chaperone"/>
</dbReference>
<dbReference type="EMBL" id="JAACJM010000250">
    <property type="protein sequence ID" value="KAF5334867.1"/>
    <property type="molecule type" value="Genomic_DNA"/>
</dbReference>
<feature type="compositionally biased region" description="Polar residues" evidence="1">
    <location>
        <begin position="40"/>
        <end position="64"/>
    </location>
</feature>
<accession>A0A8H5C6G1</accession>
<organism evidence="2 3">
    <name type="scientific">Tetrapyrgos nigripes</name>
    <dbReference type="NCBI Taxonomy" id="182062"/>
    <lineage>
        <taxon>Eukaryota</taxon>
        <taxon>Fungi</taxon>
        <taxon>Dikarya</taxon>
        <taxon>Basidiomycota</taxon>
        <taxon>Agaricomycotina</taxon>
        <taxon>Agaricomycetes</taxon>
        <taxon>Agaricomycetidae</taxon>
        <taxon>Agaricales</taxon>
        <taxon>Marasmiineae</taxon>
        <taxon>Marasmiaceae</taxon>
        <taxon>Tetrapyrgos</taxon>
    </lineage>
</organism>
<evidence type="ECO:0000256" key="1">
    <source>
        <dbReference type="SAM" id="MobiDB-lite"/>
    </source>
</evidence>
<proteinExistence type="predicted"/>
<evidence type="ECO:0000313" key="3">
    <source>
        <dbReference type="Proteomes" id="UP000559256"/>
    </source>
</evidence>
<feature type="region of interest" description="Disordered" evidence="1">
    <location>
        <begin position="40"/>
        <end position="107"/>
    </location>
</feature>
<dbReference type="OrthoDB" id="3253535at2759"/>
<comment type="caution">
    <text evidence="2">The sequence shown here is derived from an EMBL/GenBank/DDBJ whole genome shotgun (WGS) entry which is preliminary data.</text>
</comment>
<dbReference type="AlphaFoldDB" id="A0A8H5C6G1"/>
<sequence>MQVSLFRYNSTSTSSKSNPKKISSFLSSLYLLHPKTFHPPQTLQTQKWQSRGTPSESHAKTNLCSKIHHETTSQSPEARGEDSPFSPVEHARRAPAPDSTPPMKVYSSPSTHVLQVQLPVTIRHEMVTISAMKGEKIKVIADAWHMENDCHYEWIIQFPSFDIDMSVVHAKFDADGLLTIEVRRRQRLSFHP</sequence>
<dbReference type="Proteomes" id="UP000559256">
    <property type="component" value="Unassembled WGS sequence"/>
</dbReference>
<name>A0A8H5C6G1_9AGAR</name>
<protein>
    <recommendedName>
        <fullName evidence="4">SHSP domain-containing protein</fullName>
    </recommendedName>
</protein>